<proteinExistence type="predicted"/>
<dbReference type="Proteomes" id="UP000261620">
    <property type="component" value="Unplaced"/>
</dbReference>
<sequence length="91" mass="9979">MSQDPEANMGNGKGFIITDILATRLLGVAIKGRLLNQDPEYEEDRQPHLPARSRVSLDLVQQTTQSTPVTHSQVVLAGGKKRDNVEPAMVE</sequence>
<protein>
    <submittedName>
        <fullName evidence="1">Uncharacterized protein</fullName>
    </submittedName>
</protein>
<evidence type="ECO:0000313" key="1">
    <source>
        <dbReference type="Ensembl" id="ENSMMOP00000019940.1"/>
    </source>
</evidence>
<reference evidence="1" key="2">
    <citation type="submission" date="2025-09" db="UniProtKB">
        <authorList>
            <consortium name="Ensembl"/>
        </authorList>
    </citation>
    <scope>IDENTIFICATION</scope>
</reference>
<name>A0A3Q3WWV2_MOLML</name>
<dbReference type="Ensembl" id="ENSMMOT00000020274.1">
    <property type="protein sequence ID" value="ENSMMOP00000019940.1"/>
    <property type="gene ID" value="ENSMMOG00000015141.1"/>
</dbReference>
<accession>A0A3Q3WWV2</accession>
<dbReference type="AlphaFoldDB" id="A0A3Q3WWV2"/>
<keyword evidence="2" id="KW-1185">Reference proteome</keyword>
<dbReference type="OMA" id="PITHRWG"/>
<evidence type="ECO:0000313" key="2">
    <source>
        <dbReference type="Proteomes" id="UP000261620"/>
    </source>
</evidence>
<reference evidence="1" key="1">
    <citation type="submission" date="2025-08" db="UniProtKB">
        <authorList>
            <consortium name="Ensembl"/>
        </authorList>
    </citation>
    <scope>IDENTIFICATION</scope>
</reference>
<organism evidence="1 2">
    <name type="scientific">Mola mola</name>
    <name type="common">Ocean sunfish</name>
    <name type="synonym">Tetraodon mola</name>
    <dbReference type="NCBI Taxonomy" id="94237"/>
    <lineage>
        <taxon>Eukaryota</taxon>
        <taxon>Metazoa</taxon>
        <taxon>Chordata</taxon>
        <taxon>Craniata</taxon>
        <taxon>Vertebrata</taxon>
        <taxon>Euteleostomi</taxon>
        <taxon>Actinopterygii</taxon>
        <taxon>Neopterygii</taxon>
        <taxon>Teleostei</taxon>
        <taxon>Neoteleostei</taxon>
        <taxon>Acanthomorphata</taxon>
        <taxon>Eupercaria</taxon>
        <taxon>Tetraodontiformes</taxon>
        <taxon>Molidae</taxon>
        <taxon>Mola</taxon>
    </lineage>
</organism>